<dbReference type="InterPro" id="IPR012349">
    <property type="entry name" value="Split_barrel_FMN-bd"/>
</dbReference>
<dbReference type="Pfam" id="PF04075">
    <property type="entry name" value="F420H2_quin_red"/>
    <property type="match status" value="1"/>
</dbReference>
<protein>
    <recommendedName>
        <fullName evidence="6">Nitroreductase</fullName>
    </recommendedName>
</protein>
<comment type="catalytic activity">
    <reaction evidence="3">
        <text>oxidized coenzyme F420-(gamma-L-Glu)(n) + a quinol + H(+) = reduced coenzyme F420-(gamma-L-Glu)(n) + a quinone</text>
        <dbReference type="Rhea" id="RHEA:39663"/>
        <dbReference type="Rhea" id="RHEA-COMP:12939"/>
        <dbReference type="Rhea" id="RHEA-COMP:14378"/>
        <dbReference type="ChEBI" id="CHEBI:15378"/>
        <dbReference type="ChEBI" id="CHEBI:24646"/>
        <dbReference type="ChEBI" id="CHEBI:132124"/>
        <dbReference type="ChEBI" id="CHEBI:133980"/>
        <dbReference type="ChEBI" id="CHEBI:139511"/>
    </reaction>
</comment>
<dbReference type="PANTHER" id="PTHR39428:SF3">
    <property type="entry name" value="DEAZAFLAVIN-DEPENDENT NITROREDUCTASE"/>
    <property type="match status" value="1"/>
</dbReference>
<evidence type="ECO:0000313" key="5">
    <source>
        <dbReference type="Proteomes" id="UP000467236"/>
    </source>
</evidence>
<dbReference type="AlphaFoldDB" id="A0A7I7MNC0"/>
<gene>
    <name evidence="4" type="ORF">MSHI_16340</name>
</gene>
<evidence type="ECO:0008006" key="6">
    <source>
        <dbReference type="Google" id="ProtNLM"/>
    </source>
</evidence>
<evidence type="ECO:0000256" key="3">
    <source>
        <dbReference type="ARBA" id="ARBA00049106"/>
    </source>
</evidence>
<dbReference type="GO" id="GO:0016491">
    <property type="term" value="F:oxidoreductase activity"/>
    <property type="evidence" value="ECO:0007669"/>
    <property type="project" value="UniProtKB-KW"/>
</dbReference>
<dbReference type="GO" id="GO:0070967">
    <property type="term" value="F:coenzyme F420 binding"/>
    <property type="evidence" value="ECO:0007669"/>
    <property type="project" value="TreeGrafter"/>
</dbReference>
<sequence>MPQRDGCGAREVFGEEKAIWWQRAPAVWPDYADSQSKTERQIPVFILTPVS</sequence>
<evidence type="ECO:0000256" key="2">
    <source>
        <dbReference type="ARBA" id="ARBA00023002"/>
    </source>
</evidence>
<proteinExistence type="inferred from homology"/>
<dbReference type="Proteomes" id="UP000467236">
    <property type="component" value="Chromosome"/>
</dbReference>
<name>A0A7I7MNC0_9MYCO</name>
<dbReference type="Gene3D" id="2.30.110.10">
    <property type="entry name" value="Electron Transport, Fmn-binding Protein, Chain A"/>
    <property type="match status" value="1"/>
</dbReference>
<organism evidence="4 5">
    <name type="scientific">Mycobacterium shinjukuense</name>
    <dbReference type="NCBI Taxonomy" id="398694"/>
    <lineage>
        <taxon>Bacteria</taxon>
        <taxon>Bacillati</taxon>
        <taxon>Actinomycetota</taxon>
        <taxon>Actinomycetes</taxon>
        <taxon>Mycobacteriales</taxon>
        <taxon>Mycobacteriaceae</taxon>
        <taxon>Mycobacterium</taxon>
    </lineage>
</organism>
<dbReference type="PANTHER" id="PTHR39428">
    <property type="entry name" value="F420H(2)-DEPENDENT QUINONE REDUCTASE RV1261C"/>
    <property type="match status" value="1"/>
</dbReference>
<keyword evidence="5" id="KW-1185">Reference proteome</keyword>
<evidence type="ECO:0000313" key="4">
    <source>
        <dbReference type="EMBL" id="BBX73728.1"/>
    </source>
</evidence>
<reference evidence="4 5" key="1">
    <citation type="journal article" date="2019" name="Emerg. Microbes Infect.">
        <title>Comprehensive subspecies identification of 175 nontuberculous mycobacteria species based on 7547 genomic profiles.</title>
        <authorList>
            <person name="Matsumoto Y."/>
            <person name="Kinjo T."/>
            <person name="Motooka D."/>
            <person name="Nabeya D."/>
            <person name="Jung N."/>
            <person name="Uechi K."/>
            <person name="Horii T."/>
            <person name="Iida T."/>
            <person name="Fujita J."/>
            <person name="Nakamura S."/>
        </authorList>
    </citation>
    <scope>NUCLEOTIDE SEQUENCE [LARGE SCALE GENOMIC DNA]</scope>
    <source>
        <strain evidence="4 5">JCM 14233</strain>
    </source>
</reference>
<accession>A0A7I7MNC0</accession>
<dbReference type="InterPro" id="IPR004378">
    <property type="entry name" value="F420H2_quin_Rdtase"/>
</dbReference>
<keyword evidence="2" id="KW-0560">Oxidoreductase</keyword>
<dbReference type="KEGG" id="mshj:MSHI_16340"/>
<dbReference type="GO" id="GO:0005886">
    <property type="term" value="C:plasma membrane"/>
    <property type="evidence" value="ECO:0007669"/>
    <property type="project" value="TreeGrafter"/>
</dbReference>
<evidence type="ECO:0000256" key="1">
    <source>
        <dbReference type="ARBA" id="ARBA00008710"/>
    </source>
</evidence>
<dbReference type="EMBL" id="AP022575">
    <property type="protein sequence ID" value="BBX73728.1"/>
    <property type="molecule type" value="Genomic_DNA"/>
</dbReference>
<comment type="similarity">
    <text evidence="1">Belongs to the F420H(2)-dependent quinone reductase family.</text>
</comment>